<sequence length="109" mass="11652">MNKSTARGPRVHPKARLSFNQTRRDQGWGSRSGSRTQRRGNAGPTSSEPRPILLAVRTLVVNPQSDSFMRETASPSLLALATGGDRTKSLFLHDGRVVVGVGQGDGAAQ</sequence>
<gene>
    <name evidence="2" type="ORF">CH063_02157</name>
</gene>
<evidence type="ECO:0000256" key="1">
    <source>
        <dbReference type="SAM" id="MobiDB-lite"/>
    </source>
</evidence>
<accession>H1VH59</accession>
<dbReference type="Proteomes" id="UP000007174">
    <property type="component" value="Unassembled WGS sequence"/>
</dbReference>
<dbReference type="AlphaFoldDB" id="H1VH59"/>
<organism evidence="2 3">
    <name type="scientific">Colletotrichum higginsianum (strain IMI 349063)</name>
    <name type="common">Crucifer anthracnose fungus</name>
    <dbReference type="NCBI Taxonomy" id="759273"/>
    <lineage>
        <taxon>Eukaryota</taxon>
        <taxon>Fungi</taxon>
        <taxon>Dikarya</taxon>
        <taxon>Ascomycota</taxon>
        <taxon>Pezizomycotina</taxon>
        <taxon>Sordariomycetes</taxon>
        <taxon>Hypocreomycetidae</taxon>
        <taxon>Glomerellales</taxon>
        <taxon>Glomerellaceae</taxon>
        <taxon>Colletotrichum</taxon>
        <taxon>Colletotrichum destructivum species complex</taxon>
    </lineage>
</organism>
<name>H1VH59_COLHI</name>
<feature type="region of interest" description="Disordered" evidence="1">
    <location>
        <begin position="1"/>
        <end position="51"/>
    </location>
</feature>
<evidence type="ECO:0000313" key="2">
    <source>
        <dbReference type="EMBL" id="CCF39562.1"/>
    </source>
</evidence>
<proteinExistence type="predicted"/>
<reference evidence="3" key="1">
    <citation type="journal article" date="2012" name="Nat. Genet.">
        <title>Lifestyle transitions in plant pathogenic Colletotrichum fungi deciphered by genome and transcriptome analyses.</title>
        <authorList>
            <person name="O'Connell R.J."/>
            <person name="Thon M.R."/>
            <person name="Hacquard S."/>
            <person name="Amyotte S.G."/>
            <person name="Kleemann J."/>
            <person name="Torres M.F."/>
            <person name="Damm U."/>
            <person name="Buiate E.A."/>
            <person name="Epstein L."/>
            <person name="Alkan N."/>
            <person name="Altmueller J."/>
            <person name="Alvarado-Balderrama L."/>
            <person name="Bauser C.A."/>
            <person name="Becker C."/>
            <person name="Birren B.W."/>
            <person name="Chen Z."/>
            <person name="Choi J."/>
            <person name="Crouch J.A."/>
            <person name="Duvick J.P."/>
            <person name="Farman M.A."/>
            <person name="Gan P."/>
            <person name="Heiman D."/>
            <person name="Henrissat B."/>
            <person name="Howard R.J."/>
            <person name="Kabbage M."/>
            <person name="Koch C."/>
            <person name="Kracher B."/>
            <person name="Kubo Y."/>
            <person name="Law A.D."/>
            <person name="Lebrun M.-H."/>
            <person name="Lee Y.-H."/>
            <person name="Miyara I."/>
            <person name="Moore N."/>
            <person name="Neumann U."/>
            <person name="Nordstroem K."/>
            <person name="Panaccione D.G."/>
            <person name="Panstruga R."/>
            <person name="Place M."/>
            <person name="Proctor R.H."/>
            <person name="Prusky D."/>
            <person name="Rech G."/>
            <person name="Reinhardt R."/>
            <person name="Rollins J.A."/>
            <person name="Rounsley S."/>
            <person name="Schardl C.L."/>
            <person name="Schwartz D.C."/>
            <person name="Shenoy N."/>
            <person name="Shirasu K."/>
            <person name="Sikhakolli U.R."/>
            <person name="Stueber K."/>
            <person name="Sukno S.A."/>
            <person name="Sweigard J.A."/>
            <person name="Takano Y."/>
            <person name="Takahara H."/>
            <person name="Trail F."/>
            <person name="van der Does H.C."/>
            <person name="Voll L.M."/>
            <person name="Will I."/>
            <person name="Young S."/>
            <person name="Zeng Q."/>
            <person name="Zhang J."/>
            <person name="Zhou S."/>
            <person name="Dickman M.B."/>
            <person name="Schulze-Lefert P."/>
            <person name="Ver Loren van Themaat E."/>
            <person name="Ma L.-J."/>
            <person name="Vaillancourt L.J."/>
        </authorList>
    </citation>
    <scope>NUCLEOTIDE SEQUENCE [LARGE SCALE GENOMIC DNA]</scope>
    <source>
        <strain evidence="3">IMI 349063</strain>
    </source>
</reference>
<dbReference type="HOGENOM" id="CLU_2183768_0_0_1"/>
<dbReference type="EMBL" id="CACQ02003567">
    <property type="protein sequence ID" value="CCF39562.1"/>
    <property type="molecule type" value="Genomic_DNA"/>
</dbReference>
<protein>
    <submittedName>
        <fullName evidence="2">Uncharacterized protein</fullName>
    </submittedName>
</protein>
<evidence type="ECO:0000313" key="3">
    <source>
        <dbReference type="Proteomes" id="UP000007174"/>
    </source>
</evidence>